<sequence>MDAESGHVANESRLNEVILVRLEPTDLSEETAERSALGIVAYSAICTHTGCEVSDWEENTRRLRCPCHESEFDPSNNGRVMEGPAPRRLASLPLEAVDDVLLVAGGFIGLLGAQTP</sequence>
<protein>
    <recommendedName>
        <fullName evidence="7">Rieske domain-containing protein</fullName>
    </recommendedName>
</protein>
<dbReference type="GO" id="GO:0016020">
    <property type="term" value="C:membrane"/>
    <property type="evidence" value="ECO:0007669"/>
    <property type="project" value="InterPro"/>
</dbReference>
<evidence type="ECO:0000256" key="1">
    <source>
        <dbReference type="ARBA" id="ARBA00022714"/>
    </source>
</evidence>
<dbReference type="AlphaFoldDB" id="A0A381XSM7"/>
<evidence type="ECO:0000256" key="2">
    <source>
        <dbReference type="ARBA" id="ARBA00022723"/>
    </source>
</evidence>
<dbReference type="Gene3D" id="2.102.10.10">
    <property type="entry name" value="Rieske [2Fe-2S] iron-sulphur domain"/>
    <property type="match status" value="1"/>
</dbReference>
<dbReference type="PANTHER" id="PTHR10134">
    <property type="entry name" value="CYTOCHROME B-C1 COMPLEX SUBUNIT RIESKE, MITOCHONDRIAL"/>
    <property type="match status" value="1"/>
</dbReference>
<keyword evidence="5" id="KW-1015">Disulfide bond</keyword>
<evidence type="ECO:0000313" key="8">
    <source>
        <dbReference type="EMBL" id="SVA67482.1"/>
    </source>
</evidence>
<dbReference type="GO" id="GO:0046872">
    <property type="term" value="F:metal ion binding"/>
    <property type="evidence" value="ECO:0007669"/>
    <property type="project" value="UniProtKB-KW"/>
</dbReference>
<evidence type="ECO:0000259" key="7">
    <source>
        <dbReference type="PROSITE" id="PS51296"/>
    </source>
</evidence>
<dbReference type="InterPro" id="IPR017941">
    <property type="entry name" value="Rieske_2Fe-2S"/>
</dbReference>
<name>A0A381XSM7_9ZZZZ</name>
<feature type="domain" description="Rieske" evidence="7">
    <location>
        <begin position="6"/>
        <end position="103"/>
    </location>
</feature>
<organism evidence="8">
    <name type="scientific">marine metagenome</name>
    <dbReference type="NCBI Taxonomy" id="408172"/>
    <lineage>
        <taxon>unclassified sequences</taxon>
        <taxon>metagenomes</taxon>
        <taxon>ecological metagenomes</taxon>
    </lineage>
</organism>
<keyword evidence="3" id="KW-0408">Iron</keyword>
<dbReference type="InterPro" id="IPR036922">
    <property type="entry name" value="Rieske_2Fe-2S_sf"/>
</dbReference>
<keyword evidence="4" id="KW-0411">Iron-sulfur</keyword>
<evidence type="ECO:0000256" key="4">
    <source>
        <dbReference type="ARBA" id="ARBA00023014"/>
    </source>
</evidence>
<evidence type="ECO:0000256" key="5">
    <source>
        <dbReference type="ARBA" id="ARBA00023157"/>
    </source>
</evidence>
<evidence type="ECO:0000256" key="3">
    <source>
        <dbReference type="ARBA" id="ARBA00023004"/>
    </source>
</evidence>
<dbReference type="PROSITE" id="PS51296">
    <property type="entry name" value="RIESKE"/>
    <property type="match status" value="1"/>
</dbReference>
<keyword evidence="1" id="KW-0001">2Fe-2S</keyword>
<reference evidence="8" key="1">
    <citation type="submission" date="2018-05" db="EMBL/GenBank/DDBJ databases">
        <authorList>
            <person name="Lanie J.A."/>
            <person name="Ng W.-L."/>
            <person name="Kazmierczak K.M."/>
            <person name="Andrzejewski T.M."/>
            <person name="Davidsen T.M."/>
            <person name="Wayne K.J."/>
            <person name="Tettelin H."/>
            <person name="Glass J.I."/>
            <person name="Rusch D."/>
            <person name="Podicherti R."/>
            <person name="Tsui H.-C.T."/>
            <person name="Winkler M.E."/>
        </authorList>
    </citation>
    <scope>NUCLEOTIDE SEQUENCE</scope>
</reference>
<dbReference type="GO" id="GO:0051537">
    <property type="term" value="F:2 iron, 2 sulfur cluster binding"/>
    <property type="evidence" value="ECO:0007669"/>
    <property type="project" value="UniProtKB-KW"/>
</dbReference>
<dbReference type="InterPro" id="IPR014349">
    <property type="entry name" value="Rieske_Fe-S_prot"/>
</dbReference>
<comment type="cofactor">
    <cofactor evidence="6">
        <name>[2Fe-2S] cluster</name>
        <dbReference type="ChEBI" id="CHEBI:190135"/>
    </cofactor>
</comment>
<dbReference type="CDD" id="cd03467">
    <property type="entry name" value="Rieske"/>
    <property type="match status" value="1"/>
</dbReference>
<keyword evidence="2" id="KW-0479">Metal-binding</keyword>
<dbReference type="SUPFAM" id="SSF50022">
    <property type="entry name" value="ISP domain"/>
    <property type="match status" value="1"/>
</dbReference>
<dbReference type="Pfam" id="PF00355">
    <property type="entry name" value="Rieske"/>
    <property type="match status" value="1"/>
</dbReference>
<evidence type="ECO:0000256" key="6">
    <source>
        <dbReference type="ARBA" id="ARBA00034078"/>
    </source>
</evidence>
<gene>
    <name evidence="8" type="ORF">METZ01_LOCUS120336</name>
</gene>
<dbReference type="InterPro" id="IPR005805">
    <property type="entry name" value="Rieske_Fe-S_prot_C"/>
</dbReference>
<proteinExistence type="predicted"/>
<accession>A0A381XSM7</accession>
<dbReference type="PRINTS" id="PR00162">
    <property type="entry name" value="RIESKE"/>
</dbReference>
<dbReference type="EMBL" id="UINC01016156">
    <property type="protein sequence ID" value="SVA67482.1"/>
    <property type="molecule type" value="Genomic_DNA"/>
</dbReference>